<dbReference type="InterPro" id="IPR012094">
    <property type="entry name" value="tRNA_Ile_lys_synt"/>
</dbReference>
<keyword evidence="4 8" id="KW-0819">tRNA processing</keyword>
<keyword evidence="3 8" id="KW-0436">Ligase</keyword>
<dbReference type="InterPro" id="IPR014729">
    <property type="entry name" value="Rossmann-like_a/b/a_fold"/>
</dbReference>
<evidence type="ECO:0000256" key="5">
    <source>
        <dbReference type="ARBA" id="ARBA00022741"/>
    </source>
</evidence>
<name>A0A6G7K8H2_9LACT</name>
<comment type="similarity">
    <text evidence="8">Belongs to the tRNA(Ile)-lysidine synthase family.</text>
</comment>
<dbReference type="GO" id="GO:0032267">
    <property type="term" value="F:tRNA(Ile)-lysidine synthase activity"/>
    <property type="evidence" value="ECO:0007669"/>
    <property type="project" value="UniProtKB-EC"/>
</dbReference>
<dbReference type="SUPFAM" id="SSF56037">
    <property type="entry name" value="PheT/TilS domain"/>
    <property type="match status" value="1"/>
</dbReference>
<evidence type="ECO:0000256" key="1">
    <source>
        <dbReference type="ARBA" id="ARBA00004496"/>
    </source>
</evidence>
<evidence type="ECO:0000259" key="9">
    <source>
        <dbReference type="SMART" id="SM00977"/>
    </source>
</evidence>
<dbReference type="SUPFAM" id="SSF82829">
    <property type="entry name" value="MesJ substrate recognition domain-like"/>
    <property type="match status" value="1"/>
</dbReference>
<feature type="domain" description="Lysidine-tRNA(Ile) synthetase C-terminal" evidence="9">
    <location>
        <begin position="389"/>
        <end position="453"/>
    </location>
</feature>
<dbReference type="InterPro" id="IPR012796">
    <property type="entry name" value="Lysidine-tRNA-synth_C"/>
</dbReference>
<accession>A0A6G7K8H2</accession>
<dbReference type="SMART" id="SM00977">
    <property type="entry name" value="TilS_C"/>
    <property type="match status" value="1"/>
</dbReference>
<dbReference type="HAMAP" id="MF_01161">
    <property type="entry name" value="tRNA_Ile_lys_synt"/>
    <property type="match status" value="1"/>
</dbReference>
<dbReference type="InterPro" id="IPR011063">
    <property type="entry name" value="TilS/TtcA_N"/>
</dbReference>
<comment type="caution">
    <text evidence="8">Lacks conserved residue(s) required for the propagation of feature annotation.</text>
</comment>
<keyword evidence="11" id="KW-1185">Reference proteome</keyword>
<dbReference type="RefSeq" id="WP_166161222.1">
    <property type="nucleotide sequence ID" value="NZ_CP049740.1"/>
</dbReference>
<dbReference type="InterPro" id="IPR012795">
    <property type="entry name" value="tRNA_Ile_lys_synt_N"/>
</dbReference>
<comment type="catalytic activity">
    <reaction evidence="7 8">
        <text>cytidine(34) in tRNA(Ile2) + L-lysine + ATP = lysidine(34) in tRNA(Ile2) + AMP + diphosphate + H(+)</text>
        <dbReference type="Rhea" id="RHEA:43744"/>
        <dbReference type="Rhea" id="RHEA-COMP:10625"/>
        <dbReference type="Rhea" id="RHEA-COMP:10670"/>
        <dbReference type="ChEBI" id="CHEBI:15378"/>
        <dbReference type="ChEBI" id="CHEBI:30616"/>
        <dbReference type="ChEBI" id="CHEBI:32551"/>
        <dbReference type="ChEBI" id="CHEBI:33019"/>
        <dbReference type="ChEBI" id="CHEBI:82748"/>
        <dbReference type="ChEBI" id="CHEBI:83665"/>
        <dbReference type="ChEBI" id="CHEBI:456215"/>
        <dbReference type="EC" id="6.3.4.19"/>
    </reaction>
</comment>
<proteinExistence type="inferred from homology"/>
<dbReference type="Proteomes" id="UP000501451">
    <property type="component" value="Chromosome"/>
</dbReference>
<reference evidence="10 11" key="1">
    <citation type="journal article" date="2017" name="Int. J. Syst. Evol. Microbiol.">
        <title>Jeotgalibaca porci sp. nov. and Jeotgalibaca arthritidis sp. nov., isolated from pigs, and emended description of the genus Jeotgalibaca.</title>
        <authorList>
            <person name="Zamora L."/>
            <person name="Perez-Sancho M."/>
            <person name="Dominguez L."/>
            <person name="Fernandez-Garayzabal J.F."/>
            <person name="Vela A.I."/>
        </authorList>
    </citation>
    <scope>NUCLEOTIDE SEQUENCE [LARGE SCALE GENOMIC DNA]</scope>
    <source>
        <strain evidence="10 11">CECT 9157</strain>
    </source>
</reference>
<dbReference type="EC" id="6.3.4.19" evidence="8"/>
<evidence type="ECO:0000313" key="10">
    <source>
        <dbReference type="EMBL" id="QII81548.1"/>
    </source>
</evidence>
<evidence type="ECO:0000256" key="8">
    <source>
        <dbReference type="HAMAP-Rule" id="MF_01161"/>
    </source>
</evidence>
<protein>
    <recommendedName>
        <fullName evidence="8">tRNA(Ile)-lysidine synthase</fullName>
        <ecNumber evidence="8">6.3.4.19</ecNumber>
    </recommendedName>
    <alternativeName>
        <fullName evidence="8">tRNA(Ile)-2-lysyl-cytidine synthase</fullName>
    </alternativeName>
    <alternativeName>
        <fullName evidence="8">tRNA(Ile)-lysidine synthetase</fullName>
    </alternativeName>
</protein>
<comment type="function">
    <text evidence="8">Ligates lysine onto the cytidine present at position 34 of the AUA codon-specific tRNA(Ile) that contains the anticodon CAU, in an ATP-dependent manner. Cytidine is converted to lysidine, thus changing the amino acid specificity of the tRNA from methionine to isoleucine.</text>
</comment>
<evidence type="ECO:0000256" key="2">
    <source>
        <dbReference type="ARBA" id="ARBA00022490"/>
    </source>
</evidence>
<dbReference type="CDD" id="cd01992">
    <property type="entry name" value="TilS_N"/>
    <property type="match status" value="1"/>
</dbReference>
<evidence type="ECO:0000256" key="6">
    <source>
        <dbReference type="ARBA" id="ARBA00022840"/>
    </source>
</evidence>
<evidence type="ECO:0000256" key="7">
    <source>
        <dbReference type="ARBA" id="ARBA00048539"/>
    </source>
</evidence>
<dbReference type="KEGG" id="jar:G7057_03030"/>
<dbReference type="EMBL" id="CP049740">
    <property type="protein sequence ID" value="QII81548.1"/>
    <property type="molecule type" value="Genomic_DNA"/>
</dbReference>
<dbReference type="PANTHER" id="PTHR43033">
    <property type="entry name" value="TRNA(ILE)-LYSIDINE SYNTHASE-RELATED"/>
    <property type="match status" value="1"/>
</dbReference>
<dbReference type="Pfam" id="PF01171">
    <property type="entry name" value="ATP_bind_3"/>
    <property type="match status" value="1"/>
</dbReference>
<dbReference type="Gene3D" id="3.40.50.620">
    <property type="entry name" value="HUPs"/>
    <property type="match status" value="1"/>
</dbReference>
<dbReference type="NCBIfam" id="TIGR02433">
    <property type="entry name" value="lysidine_TilS_C"/>
    <property type="match status" value="1"/>
</dbReference>
<dbReference type="GO" id="GO:0005524">
    <property type="term" value="F:ATP binding"/>
    <property type="evidence" value="ECO:0007669"/>
    <property type="project" value="UniProtKB-KW"/>
</dbReference>
<dbReference type="GO" id="GO:0006400">
    <property type="term" value="P:tRNA modification"/>
    <property type="evidence" value="ECO:0007669"/>
    <property type="project" value="UniProtKB-UniRule"/>
</dbReference>
<organism evidence="10 11">
    <name type="scientific">Jeotgalibaca arthritidis</name>
    <dbReference type="NCBI Taxonomy" id="1868794"/>
    <lineage>
        <taxon>Bacteria</taxon>
        <taxon>Bacillati</taxon>
        <taxon>Bacillota</taxon>
        <taxon>Bacilli</taxon>
        <taxon>Lactobacillales</taxon>
        <taxon>Carnobacteriaceae</taxon>
        <taxon>Jeotgalibaca</taxon>
    </lineage>
</organism>
<keyword evidence="5" id="KW-0547">Nucleotide-binding</keyword>
<dbReference type="GO" id="GO:0005737">
    <property type="term" value="C:cytoplasm"/>
    <property type="evidence" value="ECO:0007669"/>
    <property type="project" value="UniProtKB-SubCell"/>
</dbReference>
<gene>
    <name evidence="8 10" type="primary">tilS</name>
    <name evidence="10" type="ORF">G7057_03030</name>
</gene>
<comment type="subcellular location">
    <subcellularLocation>
        <location evidence="1 8">Cytoplasm</location>
    </subcellularLocation>
</comment>
<dbReference type="AlphaFoldDB" id="A0A6G7K8H2"/>
<evidence type="ECO:0000256" key="4">
    <source>
        <dbReference type="ARBA" id="ARBA00022694"/>
    </source>
</evidence>
<dbReference type="PANTHER" id="PTHR43033:SF1">
    <property type="entry name" value="TRNA(ILE)-LYSIDINE SYNTHASE-RELATED"/>
    <property type="match status" value="1"/>
</dbReference>
<dbReference type="SUPFAM" id="SSF52402">
    <property type="entry name" value="Adenine nucleotide alpha hydrolases-like"/>
    <property type="match status" value="1"/>
</dbReference>
<dbReference type="NCBIfam" id="TIGR02432">
    <property type="entry name" value="lysidine_TilS_N"/>
    <property type="match status" value="1"/>
</dbReference>
<evidence type="ECO:0000256" key="3">
    <source>
        <dbReference type="ARBA" id="ARBA00022598"/>
    </source>
</evidence>
<dbReference type="Pfam" id="PF11734">
    <property type="entry name" value="TilS_C"/>
    <property type="match status" value="1"/>
</dbReference>
<evidence type="ECO:0000313" key="11">
    <source>
        <dbReference type="Proteomes" id="UP000501451"/>
    </source>
</evidence>
<keyword evidence="6" id="KW-0067">ATP-binding</keyword>
<keyword evidence="2 8" id="KW-0963">Cytoplasm</keyword>
<sequence>MDKLMQRIASDNEKNHYWLPSDVVLVAVSAGVDSMALLDVIRRLAEEGGPQVEVVHVHHHLRESADGDLKLLETYCQLHQLPCHVRHWHQSEHPNSNWEEAARHVRYQFFEEQMEERQASCLLTAHHADDQMETILMKLTRGSTLSGYSGMKAVRPFGNGRLIRPLLSYEKNELYRYCHDNGVPYQEDETNQSMAYTRNRYRHQLLPLIKQENQQASQHFQAFSQQLQDIEELLSPLLTTHFARLFQTNEDGWQLDRLLFIEETPALQRLVLTYFFETIGPKESIFISKKHLPTVLAFIQSDLAQGELNLGGLQLKKRYNVIYFHRGSAENEKEHKKMPIYKELKLNQWLELEINGKIGLFLFSNDDLERAELNQVSFVFKQADVQLPLMVRPWQPGDKIQLNPKHPFTKKIARLFVDRKVPKEERQRAQVVCDANGTVLWLMGYATSVLLTEASQQQMNQENNEYLILVFENNDEVKM</sequence>